<accession>A0A4S8JAS3</accession>
<gene>
    <name evidence="1" type="ORF">C4D60_Mb03t17920</name>
</gene>
<proteinExistence type="predicted"/>
<protein>
    <submittedName>
        <fullName evidence="1">Uncharacterized protein</fullName>
    </submittedName>
</protein>
<evidence type="ECO:0000313" key="2">
    <source>
        <dbReference type="Proteomes" id="UP000317650"/>
    </source>
</evidence>
<dbReference type="AlphaFoldDB" id="A0A4S8JAS3"/>
<dbReference type="PANTHER" id="PTHR34278">
    <property type="entry name" value="PROTEIN THI031, PUTATIVE-RELATED"/>
    <property type="match status" value="1"/>
</dbReference>
<dbReference type="Proteomes" id="UP000317650">
    <property type="component" value="Chromosome 3"/>
</dbReference>
<name>A0A4S8JAS3_MUSBA</name>
<dbReference type="EMBL" id="PYDT01000006">
    <property type="protein sequence ID" value="THU58770.1"/>
    <property type="molecule type" value="Genomic_DNA"/>
</dbReference>
<comment type="caution">
    <text evidence="1">The sequence shown here is derived from an EMBL/GenBank/DDBJ whole genome shotgun (WGS) entry which is preliminary data.</text>
</comment>
<evidence type="ECO:0000313" key="1">
    <source>
        <dbReference type="EMBL" id="THU58770.1"/>
    </source>
</evidence>
<keyword evidence="2" id="KW-1185">Reference proteome</keyword>
<dbReference type="PANTHER" id="PTHR34278:SF1">
    <property type="entry name" value="PROTEIN THI031, PUTATIVE-RELATED"/>
    <property type="match status" value="1"/>
</dbReference>
<organism evidence="1 2">
    <name type="scientific">Musa balbisiana</name>
    <name type="common">Banana</name>
    <dbReference type="NCBI Taxonomy" id="52838"/>
    <lineage>
        <taxon>Eukaryota</taxon>
        <taxon>Viridiplantae</taxon>
        <taxon>Streptophyta</taxon>
        <taxon>Embryophyta</taxon>
        <taxon>Tracheophyta</taxon>
        <taxon>Spermatophyta</taxon>
        <taxon>Magnoliopsida</taxon>
        <taxon>Liliopsida</taxon>
        <taxon>Zingiberales</taxon>
        <taxon>Musaceae</taxon>
        <taxon>Musa</taxon>
    </lineage>
</organism>
<sequence length="225" mass="25414">MFSFTWCLFGDPKKARQPNNYKMKRERRQHGIVRSSTILPQEFNPRPKSKIVNCVGAPTTRFFTKGSSKPTNHSKCTSKCRTARCKGCHSNPMSKSRDKAKGAYKLKSCDVVLNHQLVAWRVVNNSTNLLNYKVASASETLNHLYDDSLCEGEDYDDHNMEENLDYGYGEVSPKTIDLEVGCKGAKVEEVKPFSPDSDEAGDMDFYVVGMSWDYSDGEWLVVGEI</sequence>
<dbReference type="STRING" id="52838.A0A4S8JAS3"/>
<reference evidence="1 2" key="1">
    <citation type="journal article" date="2019" name="Nat. Plants">
        <title>Genome sequencing of Musa balbisiana reveals subgenome evolution and function divergence in polyploid bananas.</title>
        <authorList>
            <person name="Yao X."/>
        </authorList>
    </citation>
    <scope>NUCLEOTIDE SEQUENCE [LARGE SCALE GENOMIC DNA]</scope>
    <source>
        <strain evidence="2">cv. DH-PKW</strain>
        <tissue evidence="1">Leaves</tissue>
    </source>
</reference>